<feature type="compositionally biased region" description="Basic and acidic residues" evidence="1">
    <location>
        <begin position="1"/>
        <end position="33"/>
    </location>
</feature>
<evidence type="ECO:0000313" key="2">
    <source>
        <dbReference type="EMBL" id="MCI87910.1"/>
    </source>
</evidence>
<dbReference type="EMBL" id="LXQA011178881">
    <property type="protein sequence ID" value="MCI87910.1"/>
    <property type="molecule type" value="Genomic_DNA"/>
</dbReference>
<comment type="caution">
    <text evidence="2">The sequence shown here is derived from an EMBL/GenBank/DDBJ whole genome shotgun (WGS) entry which is preliminary data.</text>
</comment>
<reference evidence="2 3" key="1">
    <citation type="journal article" date="2018" name="Front. Plant Sci.">
        <title>Red Clover (Trifolium pratense) and Zigzag Clover (T. medium) - A Picture of Genomic Similarities and Differences.</title>
        <authorList>
            <person name="Dluhosova J."/>
            <person name="Istvanek J."/>
            <person name="Nedelnik J."/>
            <person name="Repkova J."/>
        </authorList>
    </citation>
    <scope>NUCLEOTIDE SEQUENCE [LARGE SCALE GENOMIC DNA]</scope>
    <source>
        <strain evidence="3">cv. 10/8</strain>
        <tissue evidence="2">Leaf</tissue>
    </source>
</reference>
<sequence length="39" mass="4667">MEGAKNIEQEQETRARARENEEARGREELEEARNHRKSK</sequence>
<organism evidence="2 3">
    <name type="scientific">Trifolium medium</name>
    <dbReference type="NCBI Taxonomy" id="97028"/>
    <lineage>
        <taxon>Eukaryota</taxon>
        <taxon>Viridiplantae</taxon>
        <taxon>Streptophyta</taxon>
        <taxon>Embryophyta</taxon>
        <taxon>Tracheophyta</taxon>
        <taxon>Spermatophyta</taxon>
        <taxon>Magnoliopsida</taxon>
        <taxon>eudicotyledons</taxon>
        <taxon>Gunneridae</taxon>
        <taxon>Pentapetalae</taxon>
        <taxon>rosids</taxon>
        <taxon>fabids</taxon>
        <taxon>Fabales</taxon>
        <taxon>Fabaceae</taxon>
        <taxon>Papilionoideae</taxon>
        <taxon>50 kb inversion clade</taxon>
        <taxon>NPAAA clade</taxon>
        <taxon>Hologalegina</taxon>
        <taxon>IRL clade</taxon>
        <taxon>Trifolieae</taxon>
        <taxon>Trifolium</taxon>
    </lineage>
</organism>
<evidence type="ECO:0000313" key="3">
    <source>
        <dbReference type="Proteomes" id="UP000265520"/>
    </source>
</evidence>
<evidence type="ECO:0000256" key="1">
    <source>
        <dbReference type="SAM" id="MobiDB-lite"/>
    </source>
</evidence>
<name>A0A392VNC2_9FABA</name>
<feature type="non-terminal residue" evidence="2">
    <location>
        <position position="39"/>
    </location>
</feature>
<accession>A0A392VNC2</accession>
<feature type="region of interest" description="Disordered" evidence="1">
    <location>
        <begin position="1"/>
        <end position="39"/>
    </location>
</feature>
<keyword evidence="3" id="KW-1185">Reference proteome</keyword>
<dbReference type="Proteomes" id="UP000265520">
    <property type="component" value="Unassembled WGS sequence"/>
</dbReference>
<proteinExistence type="predicted"/>
<protein>
    <submittedName>
        <fullName evidence="2">Uncharacterized protein</fullName>
    </submittedName>
</protein>
<dbReference type="AlphaFoldDB" id="A0A392VNC2"/>